<dbReference type="GO" id="GO:0000160">
    <property type="term" value="P:phosphorelay signal transduction system"/>
    <property type="evidence" value="ECO:0007669"/>
    <property type="project" value="InterPro"/>
</dbReference>
<evidence type="ECO:0000256" key="1">
    <source>
        <dbReference type="PROSITE-ProRule" id="PRU00169"/>
    </source>
</evidence>
<dbReference type="PROSITE" id="PS50110">
    <property type="entry name" value="RESPONSE_REGULATORY"/>
    <property type="match status" value="1"/>
</dbReference>
<dbReference type="SMART" id="SM00448">
    <property type="entry name" value="REC"/>
    <property type="match status" value="1"/>
</dbReference>
<dbReference type="AlphaFoldDB" id="A0A191ZEP7"/>
<organism evidence="4 5">
    <name type="scientific">Halothiobacillus diazotrophicus</name>
    <dbReference type="NCBI Taxonomy" id="1860122"/>
    <lineage>
        <taxon>Bacteria</taxon>
        <taxon>Pseudomonadati</taxon>
        <taxon>Pseudomonadota</taxon>
        <taxon>Gammaproteobacteria</taxon>
        <taxon>Chromatiales</taxon>
        <taxon>Halothiobacillaceae</taxon>
        <taxon>Halothiobacillus</taxon>
    </lineage>
</organism>
<evidence type="ECO:0000259" key="3">
    <source>
        <dbReference type="PROSITE" id="PS50883"/>
    </source>
</evidence>
<accession>A0A191ZEP7</accession>
<dbReference type="InterPro" id="IPR001633">
    <property type="entry name" value="EAL_dom"/>
</dbReference>
<evidence type="ECO:0000259" key="2">
    <source>
        <dbReference type="PROSITE" id="PS50110"/>
    </source>
</evidence>
<dbReference type="STRING" id="1860122.A9404_02220"/>
<evidence type="ECO:0000313" key="5">
    <source>
        <dbReference type="Proteomes" id="UP000078596"/>
    </source>
</evidence>
<dbReference type="SUPFAM" id="SSF52172">
    <property type="entry name" value="CheY-like"/>
    <property type="match status" value="1"/>
</dbReference>
<keyword evidence="5" id="KW-1185">Reference proteome</keyword>
<dbReference type="SUPFAM" id="SSF141868">
    <property type="entry name" value="EAL domain-like"/>
    <property type="match status" value="1"/>
</dbReference>
<dbReference type="Pfam" id="PF00563">
    <property type="entry name" value="EAL"/>
    <property type="match status" value="1"/>
</dbReference>
<dbReference type="Proteomes" id="UP000078596">
    <property type="component" value="Chromosome"/>
</dbReference>
<reference evidence="4 5" key="1">
    <citation type="submission" date="2016-06" db="EMBL/GenBank/DDBJ databases">
        <title>Insight into the functional genes involving in sulfur oxidation in Pearl River water.</title>
        <authorList>
            <person name="Luo J."/>
            <person name="Tan X."/>
            <person name="Lin W."/>
        </authorList>
    </citation>
    <scope>NUCLEOTIDE SEQUENCE [LARGE SCALE GENOMIC DNA]</scope>
    <source>
        <strain evidence="4 5">LS2</strain>
    </source>
</reference>
<evidence type="ECO:0008006" key="6">
    <source>
        <dbReference type="Google" id="ProtNLM"/>
    </source>
</evidence>
<dbReference type="InterPro" id="IPR001789">
    <property type="entry name" value="Sig_transdc_resp-reg_receiver"/>
</dbReference>
<dbReference type="PANTHER" id="PTHR33121:SF79">
    <property type="entry name" value="CYCLIC DI-GMP PHOSPHODIESTERASE PDED-RELATED"/>
    <property type="match status" value="1"/>
</dbReference>
<dbReference type="CDD" id="cd01948">
    <property type="entry name" value="EAL"/>
    <property type="match status" value="1"/>
</dbReference>
<protein>
    <recommendedName>
        <fullName evidence="6">Diguanylate phosphodiesterase</fullName>
    </recommendedName>
</protein>
<proteinExistence type="predicted"/>
<dbReference type="Pfam" id="PF00072">
    <property type="entry name" value="Response_reg"/>
    <property type="match status" value="1"/>
</dbReference>
<dbReference type="Gene3D" id="3.40.50.2300">
    <property type="match status" value="1"/>
</dbReference>
<dbReference type="PROSITE" id="PS50883">
    <property type="entry name" value="EAL"/>
    <property type="match status" value="1"/>
</dbReference>
<feature type="modified residue" description="4-aspartylphosphate" evidence="1">
    <location>
        <position position="74"/>
    </location>
</feature>
<dbReference type="GO" id="GO:0071111">
    <property type="term" value="F:cyclic-guanylate-specific phosphodiesterase activity"/>
    <property type="evidence" value="ECO:0007669"/>
    <property type="project" value="InterPro"/>
</dbReference>
<name>A0A191ZEP7_9GAMM</name>
<keyword evidence="1" id="KW-0597">Phosphoprotein</keyword>
<dbReference type="PANTHER" id="PTHR33121">
    <property type="entry name" value="CYCLIC DI-GMP PHOSPHODIESTERASE PDEF"/>
    <property type="match status" value="1"/>
</dbReference>
<feature type="domain" description="Response regulatory" evidence="2">
    <location>
        <begin position="21"/>
        <end position="144"/>
    </location>
</feature>
<dbReference type="InterPro" id="IPR050706">
    <property type="entry name" value="Cyclic-di-GMP_PDE-like"/>
</dbReference>
<dbReference type="SMART" id="SM00052">
    <property type="entry name" value="EAL"/>
    <property type="match status" value="1"/>
</dbReference>
<sequence>MRIFSKTRNHGVSAVNVHDLNLLIVEDDDFQRQMVMTMVRGLGVESITETANGRMALDIIRCGEARPFDIALCDLNMPEMDGMEFLRHLSIESHDIAIIITSALDGKLLASVGRMTKMYGIKLLGSIEKPILPSKLHELLAKHEHTETKWLPPQNAKSYSLAEIQTGITLNQFEPYFQPKVSLSSGEIVGAAVLARWHHPQDGIIPPYAFIPHLEANRGINDLTFQILRKSAIAWRSLQRQGHEFTISVNLSLVSLDAPELADRITQIVRDQVIDPKHVVLEITESAAITDVLHALENLARLCMNGFALSIDDYGTGYSSLQQLTRVAFSELKIDQSFVKDLSENESSRIVVESCIDMAHKLSVSIVAEGVETLEDWDMLKRVGCDIAQGYLIAKPMNLSDFTAFLAEFDPTAIGSHGSR</sequence>
<dbReference type="EMBL" id="CP016027">
    <property type="protein sequence ID" value="ANJ66351.1"/>
    <property type="molecule type" value="Genomic_DNA"/>
</dbReference>
<dbReference type="Gene3D" id="3.20.20.450">
    <property type="entry name" value="EAL domain"/>
    <property type="match status" value="1"/>
</dbReference>
<evidence type="ECO:0000313" key="4">
    <source>
        <dbReference type="EMBL" id="ANJ66351.1"/>
    </source>
</evidence>
<feature type="domain" description="EAL" evidence="3">
    <location>
        <begin position="157"/>
        <end position="410"/>
    </location>
</feature>
<dbReference type="KEGG" id="haz:A9404_02220"/>
<dbReference type="InterPro" id="IPR011006">
    <property type="entry name" value="CheY-like_superfamily"/>
</dbReference>
<gene>
    <name evidence="4" type="ORF">A9404_02220</name>
</gene>
<dbReference type="InterPro" id="IPR035919">
    <property type="entry name" value="EAL_sf"/>
</dbReference>